<evidence type="ECO:0000259" key="12">
    <source>
        <dbReference type="Pfam" id="PF02055"/>
    </source>
</evidence>
<dbReference type="GO" id="GO:0042391">
    <property type="term" value="P:regulation of membrane potential"/>
    <property type="evidence" value="ECO:0007669"/>
    <property type="project" value="UniProtKB-ARBA"/>
</dbReference>
<evidence type="ECO:0000256" key="11">
    <source>
        <dbReference type="SAM" id="SignalP"/>
    </source>
</evidence>
<evidence type="ECO:0000256" key="6">
    <source>
        <dbReference type="ARBA" id="ARBA00022729"/>
    </source>
</evidence>
<evidence type="ECO:0000256" key="7">
    <source>
        <dbReference type="ARBA" id="ARBA00022801"/>
    </source>
</evidence>
<evidence type="ECO:0000256" key="4">
    <source>
        <dbReference type="ARBA" id="ARBA00005382"/>
    </source>
</evidence>
<keyword evidence="7 10" id="KW-0378">Hydrolase</keyword>
<dbReference type="GeneID" id="111128507"/>
<dbReference type="GO" id="GO:0005102">
    <property type="term" value="F:signaling receptor binding"/>
    <property type="evidence" value="ECO:0007669"/>
    <property type="project" value="UniProtKB-ARBA"/>
</dbReference>
<keyword evidence="8 10" id="KW-0746">Sphingolipid metabolism</keyword>
<dbReference type="GO" id="GO:0051246">
    <property type="term" value="P:regulation of protein metabolic process"/>
    <property type="evidence" value="ECO:0007669"/>
    <property type="project" value="UniProtKB-ARBA"/>
</dbReference>
<dbReference type="GO" id="GO:0006680">
    <property type="term" value="P:glucosylceramide catabolic process"/>
    <property type="evidence" value="ECO:0007669"/>
    <property type="project" value="UniProtKB-ARBA"/>
</dbReference>
<evidence type="ECO:0000256" key="10">
    <source>
        <dbReference type="RuleBase" id="RU361188"/>
    </source>
</evidence>
<name>A0A8B8DPV8_CRAVI</name>
<reference evidence="15" key="1">
    <citation type="submission" date="2025-08" db="UniProtKB">
        <authorList>
            <consortium name="RefSeq"/>
        </authorList>
    </citation>
    <scope>IDENTIFICATION</scope>
    <source>
        <tissue evidence="15">Whole sample</tissue>
    </source>
</reference>
<keyword evidence="10" id="KW-0326">Glycosidase</keyword>
<keyword evidence="9 10" id="KW-0443">Lipid metabolism</keyword>
<evidence type="ECO:0000256" key="9">
    <source>
        <dbReference type="ARBA" id="ARBA00023098"/>
    </source>
</evidence>
<evidence type="ECO:0000256" key="2">
    <source>
        <dbReference type="ARBA" id="ARBA00004991"/>
    </source>
</evidence>
<comment type="pathway">
    <text evidence="2">Sphingolipid metabolism.</text>
</comment>
<comment type="pathway">
    <text evidence="3">Lipid metabolism.</text>
</comment>
<dbReference type="GO" id="GO:0007040">
    <property type="term" value="P:lysosome organization"/>
    <property type="evidence" value="ECO:0007669"/>
    <property type="project" value="UniProtKB-ARBA"/>
</dbReference>
<dbReference type="PANTHER" id="PTHR11069">
    <property type="entry name" value="GLUCOSYLCERAMIDASE"/>
    <property type="match status" value="1"/>
</dbReference>
<feature type="domain" description="Glycosyl hydrolase family 30 TIM-barrel" evidence="12">
    <location>
        <begin position="105"/>
        <end position="454"/>
    </location>
</feature>
<gene>
    <name evidence="15" type="primary">LOC111128507</name>
</gene>
<feature type="domain" description="Glycosyl hydrolase family 30 beta sandwich" evidence="13">
    <location>
        <begin position="457"/>
        <end position="521"/>
    </location>
</feature>
<dbReference type="OrthoDB" id="2160638at2759"/>
<evidence type="ECO:0000256" key="5">
    <source>
        <dbReference type="ARBA" id="ARBA00012658"/>
    </source>
</evidence>
<dbReference type="PANTHER" id="PTHR11069:SF23">
    <property type="entry name" value="LYSOSOMAL ACID GLUCOSYLCERAMIDASE"/>
    <property type="match status" value="1"/>
</dbReference>
<dbReference type="KEGG" id="cvn:111128507"/>
<dbReference type="GO" id="GO:0005764">
    <property type="term" value="C:lysosome"/>
    <property type="evidence" value="ECO:0007669"/>
    <property type="project" value="UniProtKB-ARBA"/>
</dbReference>
<dbReference type="GO" id="GO:0006066">
    <property type="term" value="P:alcohol metabolic process"/>
    <property type="evidence" value="ECO:0007669"/>
    <property type="project" value="UniProtKB-ARBA"/>
</dbReference>
<dbReference type="GO" id="GO:0008202">
    <property type="term" value="P:steroid metabolic process"/>
    <property type="evidence" value="ECO:0007669"/>
    <property type="project" value="UniProtKB-ARBA"/>
</dbReference>
<comment type="catalytic activity">
    <reaction evidence="1">
        <text>a beta-D-glucosyl-(1&lt;-&gt;1')-N-acylsphing-4-enine + H2O = an N-acylsphing-4-enine + D-glucose</text>
        <dbReference type="Rhea" id="RHEA:13269"/>
        <dbReference type="ChEBI" id="CHEBI:4167"/>
        <dbReference type="ChEBI" id="CHEBI:15377"/>
        <dbReference type="ChEBI" id="CHEBI:22801"/>
        <dbReference type="ChEBI" id="CHEBI:52639"/>
        <dbReference type="EC" id="3.2.1.45"/>
    </reaction>
    <physiologicalReaction direction="left-to-right" evidence="1">
        <dbReference type="Rhea" id="RHEA:13270"/>
    </physiologicalReaction>
</comment>
<evidence type="ECO:0000313" key="15">
    <source>
        <dbReference type="RefSeq" id="XP_022329840.1"/>
    </source>
</evidence>
<dbReference type="InterPro" id="IPR001139">
    <property type="entry name" value="Glyco_hydro_30"/>
</dbReference>
<dbReference type="InterPro" id="IPR017853">
    <property type="entry name" value="GH"/>
</dbReference>
<dbReference type="AlphaFoldDB" id="A0A8B8DPV8"/>
<feature type="chain" id="PRO_5034805054" description="Glucosylceramidase" evidence="11">
    <location>
        <begin position="19"/>
        <end position="526"/>
    </location>
</feature>
<evidence type="ECO:0000256" key="1">
    <source>
        <dbReference type="ARBA" id="ARBA00001013"/>
    </source>
</evidence>
<protein>
    <recommendedName>
        <fullName evidence="5 10">Glucosylceramidase</fullName>
        <ecNumber evidence="5 10">3.2.1.45</ecNumber>
    </recommendedName>
</protein>
<evidence type="ECO:0000259" key="13">
    <source>
        <dbReference type="Pfam" id="PF17189"/>
    </source>
</evidence>
<organism evidence="14 15">
    <name type="scientific">Crassostrea virginica</name>
    <name type="common">Eastern oyster</name>
    <dbReference type="NCBI Taxonomy" id="6565"/>
    <lineage>
        <taxon>Eukaryota</taxon>
        <taxon>Metazoa</taxon>
        <taxon>Spiralia</taxon>
        <taxon>Lophotrochozoa</taxon>
        <taxon>Mollusca</taxon>
        <taxon>Bivalvia</taxon>
        <taxon>Autobranchia</taxon>
        <taxon>Pteriomorphia</taxon>
        <taxon>Ostreida</taxon>
        <taxon>Ostreoidea</taxon>
        <taxon>Ostreidae</taxon>
        <taxon>Crassostrea</taxon>
    </lineage>
</organism>
<evidence type="ECO:0000256" key="8">
    <source>
        <dbReference type="ARBA" id="ARBA00022919"/>
    </source>
</evidence>
<dbReference type="GO" id="GO:0006914">
    <property type="term" value="P:autophagy"/>
    <property type="evidence" value="ECO:0007669"/>
    <property type="project" value="UniProtKB-ARBA"/>
</dbReference>
<dbReference type="GO" id="GO:0016241">
    <property type="term" value="P:regulation of macroautophagy"/>
    <property type="evidence" value="ECO:0007669"/>
    <property type="project" value="UniProtKB-ARBA"/>
</dbReference>
<dbReference type="InterPro" id="IPR033452">
    <property type="entry name" value="GH30_C"/>
</dbReference>
<dbReference type="GO" id="GO:0004348">
    <property type="term" value="F:glucosylceramidase activity"/>
    <property type="evidence" value="ECO:0007669"/>
    <property type="project" value="UniProtKB-EC"/>
</dbReference>
<dbReference type="InterPro" id="IPR033453">
    <property type="entry name" value="Glyco_hydro_30_TIM-barrel"/>
</dbReference>
<comment type="similarity">
    <text evidence="4 10">Belongs to the glycosyl hydrolase 30 family.</text>
</comment>
<dbReference type="GO" id="GO:0016758">
    <property type="term" value="F:hexosyltransferase activity"/>
    <property type="evidence" value="ECO:0007669"/>
    <property type="project" value="UniProtKB-ARBA"/>
</dbReference>
<feature type="signal peptide" evidence="11">
    <location>
        <begin position="1"/>
        <end position="18"/>
    </location>
</feature>
<evidence type="ECO:0000256" key="3">
    <source>
        <dbReference type="ARBA" id="ARBA00005189"/>
    </source>
</evidence>
<dbReference type="GO" id="GO:0032006">
    <property type="term" value="P:regulation of TOR signaling"/>
    <property type="evidence" value="ECO:0007669"/>
    <property type="project" value="UniProtKB-ARBA"/>
</dbReference>
<dbReference type="PRINTS" id="PR00843">
    <property type="entry name" value="GLHYDRLASE30"/>
</dbReference>
<dbReference type="Proteomes" id="UP000694844">
    <property type="component" value="Chromosome 4"/>
</dbReference>
<evidence type="ECO:0000313" key="14">
    <source>
        <dbReference type="Proteomes" id="UP000694844"/>
    </source>
</evidence>
<dbReference type="Gene3D" id="3.20.20.80">
    <property type="entry name" value="Glycosidases"/>
    <property type="match status" value="1"/>
</dbReference>
<proteinExistence type="inferred from homology"/>
<dbReference type="EC" id="3.2.1.45" evidence="5 10"/>
<accession>A0A8B8DPV8</accession>
<dbReference type="FunFam" id="3.20.20.80:FF:000030">
    <property type="entry name" value="Lysosomal acid glucosylceramidase"/>
    <property type="match status" value="1"/>
</dbReference>
<dbReference type="Pfam" id="PF17189">
    <property type="entry name" value="Glyco_hydro_30C"/>
    <property type="match status" value="1"/>
</dbReference>
<dbReference type="GO" id="GO:0010605">
    <property type="term" value="P:negative regulation of macromolecule metabolic process"/>
    <property type="evidence" value="ECO:0007669"/>
    <property type="project" value="UniProtKB-ARBA"/>
</dbReference>
<keyword evidence="14" id="KW-1185">Reference proteome</keyword>
<sequence length="526" mass="58665">MKLQVVFTTLISVLTLSAHSILQRHLGSNGCMLKAFGENAFVCVCNSTYCDTVENTEPQKASNGEYSLYLSDNTGKRLLHSYGSTSKQAKGIEILVNVNATFQSIIGFGGAFTDAAGINIQSLSANTQRNLLASYYSTEGIEYTLGRIPMASCDFSTHPYSYDDNEGDFNLTKFSLTLEDKKYKIPIIQAVMGTYKRNLTLFGSPWSAPAWMKTNKNMTGKGSLIGQPGGQYFKTWAMYFVKFLKAYGEVGIPIWGVTGQNEPTDGFFTNFPFQAMGWTPEMQRDFIVKDLGPALQQNSLGHVKIMILDDARVQLPYWAEQVFSSEEARKYVSGIAVHWYEDFITPILALSSTHKKFPDKFLLATEACAGSMPWDIPKVALGSWKRGEDYAHDIIQDLNNFVSGWTDWNIALDMEGGPNWVKNFVDSPIIVNAKTDEFYKQPMFYVLGHFSKFVLPDSVRIQLKPSQGLPKDVYVVAFQRPDKAIVCVLLNKSGNTASLALRDPSTGYVNIDLAAHTIQTVLWWSS</sequence>
<dbReference type="RefSeq" id="XP_022329840.1">
    <property type="nucleotide sequence ID" value="XM_022474132.1"/>
</dbReference>
<dbReference type="GO" id="GO:0005774">
    <property type="term" value="C:vacuolar membrane"/>
    <property type="evidence" value="ECO:0007669"/>
    <property type="project" value="UniProtKB-ARBA"/>
</dbReference>
<dbReference type="Pfam" id="PF02055">
    <property type="entry name" value="Glyco_hydro_30"/>
    <property type="match status" value="1"/>
</dbReference>
<dbReference type="SUPFAM" id="SSF51445">
    <property type="entry name" value="(Trans)glycosidases"/>
    <property type="match status" value="1"/>
</dbReference>
<dbReference type="GO" id="GO:0030163">
    <property type="term" value="P:protein catabolic process"/>
    <property type="evidence" value="ECO:0007669"/>
    <property type="project" value="UniProtKB-ARBA"/>
</dbReference>
<dbReference type="SUPFAM" id="SSF51011">
    <property type="entry name" value="Glycosyl hydrolase domain"/>
    <property type="match status" value="1"/>
</dbReference>
<keyword evidence="6 11" id="KW-0732">Signal</keyword>